<accession>A0A401SK09</accession>
<keyword evidence="4" id="KW-1185">Reference proteome</keyword>
<sequence length="311" mass="36378">MRNNQLHCQTPPSITVRMKHVGSRSSQQRKRTKLKQSCVQKAQKMHGKNPNVISKSKHMRGPCLIIQRQEMAAFFKLFDDDLIQDFLWMDCCCKVSDKYLLAMTFVYFKRAGFEISEQTRMNFFVALYLANTMEEDEEEYKYEIFPWALGKKWKKLFPDFLKQRDQLWAKISFRAAVSKRCCEEVMAIAPSHYIWQRGRPLHHSGAIRRYTRNEVKIPRGPCDTPVHCSLCGQKDGFLSMHISSSSSSSSCESLIITKKDLYRSGAEQHSDNTEFNTYYSTTDYQTVQNGERKYNLAVKDRSMDWFNGNEE</sequence>
<dbReference type="STRING" id="137246.A0A401SK09"/>
<proteinExistence type="inferred from homology"/>
<name>A0A401SK09_CHIPU</name>
<dbReference type="OrthoDB" id="9442170at2759"/>
<evidence type="ECO:0000313" key="3">
    <source>
        <dbReference type="EMBL" id="GCC30717.1"/>
    </source>
</evidence>
<keyword evidence="2" id="KW-0131">Cell cycle</keyword>
<comment type="caution">
    <text evidence="3">The sequence shown here is derived from an EMBL/GenBank/DDBJ whole genome shotgun (WGS) entry which is preliminary data.</text>
</comment>
<dbReference type="OMA" id="VCQTPPT"/>
<organism evidence="3 4">
    <name type="scientific">Chiloscyllium punctatum</name>
    <name type="common">Brownbanded bambooshark</name>
    <name type="synonym">Hemiscyllium punctatum</name>
    <dbReference type="NCBI Taxonomy" id="137246"/>
    <lineage>
        <taxon>Eukaryota</taxon>
        <taxon>Metazoa</taxon>
        <taxon>Chordata</taxon>
        <taxon>Craniata</taxon>
        <taxon>Vertebrata</taxon>
        <taxon>Chondrichthyes</taxon>
        <taxon>Elasmobranchii</taxon>
        <taxon>Galeomorphii</taxon>
        <taxon>Galeoidea</taxon>
        <taxon>Orectolobiformes</taxon>
        <taxon>Hemiscylliidae</taxon>
        <taxon>Chiloscyllium</taxon>
    </lineage>
</organism>
<dbReference type="EMBL" id="BEZZ01000321">
    <property type="protein sequence ID" value="GCC30717.1"/>
    <property type="molecule type" value="Genomic_DNA"/>
</dbReference>
<protein>
    <recommendedName>
        <fullName evidence="5">Speedy protein A</fullName>
    </recommendedName>
</protein>
<evidence type="ECO:0000256" key="2">
    <source>
        <dbReference type="ARBA" id="ARBA00023306"/>
    </source>
</evidence>
<comment type="similarity">
    <text evidence="1">Belongs to the Speedy/Ringo family.</text>
</comment>
<evidence type="ECO:0000313" key="4">
    <source>
        <dbReference type="Proteomes" id="UP000287033"/>
    </source>
</evidence>
<reference evidence="3 4" key="1">
    <citation type="journal article" date="2018" name="Nat. Ecol. Evol.">
        <title>Shark genomes provide insights into elasmobranch evolution and the origin of vertebrates.</title>
        <authorList>
            <person name="Hara Y"/>
            <person name="Yamaguchi K"/>
            <person name="Onimaru K"/>
            <person name="Kadota M"/>
            <person name="Koyanagi M"/>
            <person name="Keeley SD"/>
            <person name="Tatsumi K"/>
            <person name="Tanaka K"/>
            <person name="Motone F"/>
            <person name="Kageyama Y"/>
            <person name="Nozu R"/>
            <person name="Adachi N"/>
            <person name="Nishimura O"/>
            <person name="Nakagawa R"/>
            <person name="Tanegashima C"/>
            <person name="Kiyatake I"/>
            <person name="Matsumoto R"/>
            <person name="Murakumo K"/>
            <person name="Nishida K"/>
            <person name="Terakita A"/>
            <person name="Kuratani S"/>
            <person name="Sato K"/>
            <person name="Hyodo S Kuraku.S."/>
        </authorList>
    </citation>
    <scope>NUCLEOTIDE SEQUENCE [LARGE SCALE GENOMIC DNA]</scope>
</reference>
<evidence type="ECO:0008006" key="5">
    <source>
        <dbReference type="Google" id="ProtNLM"/>
    </source>
</evidence>
<dbReference type="PANTHER" id="PTHR31545">
    <property type="entry name" value="SEEDY PROTEIN A/C FAMILY MEMBER"/>
    <property type="match status" value="1"/>
</dbReference>
<dbReference type="AlphaFoldDB" id="A0A401SK09"/>
<dbReference type="PANTHER" id="PTHR31545:SF4">
    <property type="entry name" value="SPEEDY PROTEIN A"/>
    <property type="match status" value="1"/>
</dbReference>
<evidence type="ECO:0000256" key="1">
    <source>
        <dbReference type="ARBA" id="ARBA00010932"/>
    </source>
</evidence>
<dbReference type="Pfam" id="PF11357">
    <property type="entry name" value="Spy1"/>
    <property type="match status" value="1"/>
</dbReference>
<dbReference type="InterPro" id="IPR052316">
    <property type="entry name" value="Speedy-Ringo_regulator"/>
</dbReference>
<dbReference type="GO" id="GO:0019901">
    <property type="term" value="F:protein kinase binding"/>
    <property type="evidence" value="ECO:0007669"/>
    <property type="project" value="InterPro"/>
</dbReference>
<dbReference type="Proteomes" id="UP000287033">
    <property type="component" value="Unassembled WGS sequence"/>
</dbReference>
<gene>
    <name evidence="3" type="ORF">chiPu_0009171</name>
</gene>
<dbReference type="InterPro" id="IPR020984">
    <property type="entry name" value="Speedy"/>
</dbReference>